<dbReference type="PANTHER" id="PTHR10605:SF56">
    <property type="entry name" value="BIFUNCTIONAL HEPARAN SULFATE N-DEACETYLASE_N-SULFOTRANSFERASE"/>
    <property type="match status" value="1"/>
</dbReference>
<keyword evidence="2" id="KW-0325">Glycoprotein</keyword>
<dbReference type="SUPFAM" id="SSF52540">
    <property type="entry name" value="P-loop containing nucleoside triphosphate hydrolases"/>
    <property type="match status" value="1"/>
</dbReference>
<protein>
    <submittedName>
        <fullName evidence="4">Sulfotransferase family protein</fullName>
    </submittedName>
</protein>
<dbReference type="InterPro" id="IPR027417">
    <property type="entry name" value="P-loop_NTPase"/>
</dbReference>
<organism evidence="4 5">
    <name type="scientific">Sinimarinibacterium flocculans</name>
    <dbReference type="NCBI Taxonomy" id="985250"/>
    <lineage>
        <taxon>Bacteria</taxon>
        <taxon>Pseudomonadati</taxon>
        <taxon>Pseudomonadota</taxon>
        <taxon>Gammaproteobacteria</taxon>
        <taxon>Nevskiales</taxon>
        <taxon>Nevskiaceae</taxon>
        <taxon>Sinimarinibacterium</taxon>
    </lineage>
</organism>
<evidence type="ECO:0000256" key="2">
    <source>
        <dbReference type="ARBA" id="ARBA00023180"/>
    </source>
</evidence>
<evidence type="ECO:0000313" key="4">
    <source>
        <dbReference type="EMBL" id="PXV69756.1"/>
    </source>
</evidence>
<dbReference type="GO" id="GO:0008146">
    <property type="term" value="F:sulfotransferase activity"/>
    <property type="evidence" value="ECO:0007669"/>
    <property type="project" value="InterPro"/>
</dbReference>
<dbReference type="InterPro" id="IPR000863">
    <property type="entry name" value="Sulfotransferase_dom"/>
</dbReference>
<evidence type="ECO:0000259" key="3">
    <source>
        <dbReference type="Pfam" id="PF00685"/>
    </source>
</evidence>
<dbReference type="EMBL" id="QICN01000003">
    <property type="protein sequence ID" value="PXV69756.1"/>
    <property type="molecule type" value="Genomic_DNA"/>
</dbReference>
<name>A0A318EGB2_9GAMM</name>
<dbReference type="Proteomes" id="UP000248330">
    <property type="component" value="Unassembled WGS sequence"/>
</dbReference>
<dbReference type="Gene3D" id="3.40.50.300">
    <property type="entry name" value="P-loop containing nucleotide triphosphate hydrolases"/>
    <property type="match status" value="1"/>
</dbReference>
<sequence length="273" mass="30914">MQMKNPTPNFVIIGAQKSGTTSLYEYLRAHPDVFMSSPLKEPGYFLGPDVVPQFWKRRGIDVASPDELLERHMLQGYRGQPLFGEASTYYTIGRRSRREQIPQHMAAADPRMKLIYIVRDPLERIRSNYLHSVRRGTSTGSIADFLNSGEGRIALLTSQYHFQIEAYRASFPAEQLLVLIFEEFVAAPEAGMRQVFEFLGLGRAATSMAFAAHNVSENRSDLAADQRLRADEKQWEELRALLLPDVEKLLAYLGRDIPAWGITHDARQGRGSV</sequence>
<keyword evidence="1 4" id="KW-0808">Transferase</keyword>
<keyword evidence="5" id="KW-1185">Reference proteome</keyword>
<dbReference type="RefSeq" id="WP_110264669.1">
    <property type="nucleotide sequence ID" value="NZ_CAKZQT010000029.1"/>
</dbReference>
<reference evidence="4 5" key="1">
    <citation type="submission" date="2018-04" db="EMBL/GenBank/DDBJ databases">
        <title>Genomic Encyclopedia of Type Strains, Phase IV (KMG-IV): sequencing the most valuable type-strain genomes for metagenomic binning, comparative biology and taxonomic classification.</title>
        <authorList>
            <person name="Goeker M."/>
        </authorList>
    </citation>
    <scope>NUCLEOTIDE SEQUENCE [LARGE SCALE GENOMIC DNA]</scope>
    <source>
        <strain evidence="4 5">DSM 104150</strain>
    </source>
</reference>
<dbReference type="PANTHER" id="PTHR10605">
    <property type="entry name" value="HEPARAN SULFATE SULFOTRANSFERASE"/>
    <property type="match status" value="1"/>
</dbReference>
<accession>A0A318EGB2</accession>
<dbReference type="AlphaFoldDB" id="A0A318EGB2"/>
<dbReference type="Pfam" id="PF00685">
    <property type="entry name" value="Sulfotransfer_1"/>
    <property type="match status" value="1"/>
</dbReference>
<comment type="caution">
    <text evidence="4">The sequence shown here is derived from an EMBL/GenBank/DDBJ whole genome shotgun (WGS) entry which is preliminary data.</text>
</comment>
<dbReference type="InterPro" id="IPR037359">
    <property type="entry name" value="NST/OST"/>
</dbReference>
<evidence type="ECO:0000256" key="1">
    <source>
        <dbReference type="ARBA" id="ARBA00022679"/>
    </source>
</evidence>
<feature type="domain" description="Sulfotransferase" evidence="3">
    <location>
        <begin position="9"/>
        <end position="202"/>
    </location>
</feature>
<evidence type="ECO:0000313" key="5">
    <source>
        <dbReference type="Proteomes" id="UP000248330"/>
    </source>
</evidence>
<gene>
    <name evidence="4" type="ORF">C8D93_103332</name>
</gene>
<proteinExistence type="predicted"/>